<proteinExistence type="predicted"/>
<dbReference type="EMBL" id="FQZX01000003">
    <property type="protein sequence ID" value="SHK64210.1"/>
    <property type="molecule type" value="Genomic_DNA"/>
</dbReference>
<keyword evidence="3" id="KW-1185">Reference proteome</keyword>
<dbReference type="AlphaFoldDB" id="A0A1M6U4W9"/>
<dbReference type="Proteomes" id="UP000184314">
    <property type="component" value="Unassembled WGS sequence"/>
</dbReference>
<evidence type="ECO:0000256" key="1">
    <source>
        <dbReference type="SAM" id="Phobius"/>
    </source>
</evidence>
<sequence length="150" mass="17625">MAKIDDLAELLVEELSDFKVQLHRMEQLSEKLRTTPVSPDIKEMKSVLNINLKQQEELSTVQHKKISELTKRLSKSNHYPTWLLVLFGTLILFCFSLTSYSIYEIKDASKTNNEYYEKGQNEVINHFSTFLKENKEANDTYQKWSKTKTE</sequence>
<accession>A0A1M6U4W9</accession>
<gene>
    <name evidence="2" type="ORF">SAMN04488007_3486</name>
</gene>
<feature type="transmembrane region" description="Helical" evidence="1">
    <location>
        <begin position="81"/>
        <end position="103"/>
    </location>
</feature>
<evidence type="ECO:0000313" key="3">
    <source>
        <dbReference type="Proteomes" id="UP000184314"/>
    </source>
</evidence>
<keyword evidence="1" id="KW-0812">Transmembrane</keyword>
<keyword evidence="1" id="KW-0472">Membrane</keyword>
<dbReference type="OrthoDB" id="1449890at2"/>
<dbReference type="Pfam" id="PF20503">
    <property type="entry name" value="DUF6730"/>
    <property type="match status" value="1"/>
</dbReference>
<keyword evidence="1" id="KW-1133">Transmembrane helix</keyword>
<name>A0A1M6U4W9_9FLAO</name>
<reference evidence="3" key="1">
    <citation type="submission" date="2016-11" db="EMBL/GenBank/DDBJ databases">
        <authorList>
            <person name="Varghese N."/>
            <person name="Submissions S."/>
        </authorList>
    </citation>
    <scope>NUCLEOTIDE SEQUENCE [LARGE SCALE GENOMIC DNA]</scope>
    <source>
        <strain evidence="3">DSM 16478</strain>
    </source>
</reference>
<dbReference type="InterPro" id="IPR046617">
    <property type="entry name" value="DUF6730"/>
</dbReference>
<dbReference type="STRING" id="228958.SAMN04488007_3486"/>
<organism evidence="2 3">
    <name type="scientific">Maribacter aquivivus</name>
    <dbReference type="NCBI Taxonomy" id="228958"/>
    <lineage>
        <taxon>Bacteria</taxon>
        <taxon>Pseudomonadati</taxon>
        <taxon>Bacteroidota</taxon>
        <taxon>Flavobacteriia</taxon>
        <taxon>Flavobacteriales</taxon>
        <taxon>Flavobacteriaceae</taxon>
        <taxon>Maribacter</taxon>
    </lineage>
</organism>
<evidence type="ECO:0000313" key="2">
    <source>
        <dbReference type="EMBL" id="SHK64210.1"/>
    </source>
</evidence>
<protein>
    <submittedName>
        <fullName evidence="2">Uncharacterized protein</fullName>
    </submittedName>
</protein>
<dbReference type="RefSeq" id="WP_073246576.1">
    <property type="nucleotide sequence ID" value="NZ_FQZX01000003.1"/>
</dbReference>